<keyword evidence="3" id="KW-0732">Signal</keyword>
<dbReference type="SUPFAM" id="SSF57184">
    <property type="entry name" value="Growth factor receptor domain"/>
    <property type="match status" value="1"/>
</dbReference>
<evidence type="ECO:0000313" key="4">
    <source>
        <dbReference type="EMBL" id="EKC34014.1"/>
    </source>
</evidence>
<dbReference type="InterPro" id="IPR006212">
    <property type="entry name" value="Furin_repeat"/>
</dbReference>
<evidence type="ECO:0000256" key="3">
    <source>
        <dbReference type="SAM" id="SignalP"/>
    </source>
</evidence>
<dbReference type="InterPro" id="IPR009030">
    <property type="entry name" value="Growth_fac_rcpt_cys_sf"/>
</dbReference>
<dbReference type="HOGENOM" id="CLU_919051_0_0_1"/>
<keyword evidence="1" id="KW-0245">EGF-like domain</keyword>
<gene>
    <name evidence="4" type="ORF">CGI_10008302</name>
</gene>
<dbReference type="Gene3D" id="2.170.300.10">
    <property type="entry name" value="Tie2 ligand-binding domain superfamily"/>
    <property type="match status" value="1"/>
</dbReference>
<feature type="region of interest" description="Disordered" evidence="2">
    <location>
        <begin position="201"/>
        <end position="303"/>
    </location>
</feature>
<feature type="chain" id="PRO_5044016746" evidence="3">
    <location>
        <begin position="23"/>
        <end position="303"/>
    </location>
</feature>
<dbReference type="GO" id="GO:0005044">
    <property type="term" value="F:scavenger receptor activity"/>
    <property type="evidence" value="ECO:0007669"/>
    <property type="project" value="InterPro"/>
</dbReference>
<dbReference type="AlphaFoldDB" id="K1QS67"/>
<reference evidence="4" key="1">
    <citation type="journal article" date="2012" name="Nature">
        <title>The oyster genome reveals stress adaptation and complexity of shell formation.</title>
        <authorList>
            <person name="Zhang G."/>
            <person name="Fang X."/>
            <person name="Guo X."/>
            <person name="Li L."/>
            <person name="Luo R."/>
            <person name="Xu F."/>
            <person name="Yang P."/>
            <person name="Zhang L."/>
            <person name="Wang X."/>
            <person name="Qi H."/>
            <person name="Xiong Z."/>
            <person name="Que H."/>
            <person name="Xie Y."/>
            <person name="Holland P.W."/>
            <person name="Paps J."/>
            <person name="Zhu Y."/>
            <person name="Wu F."/>
            <person name="Chen Y."/>
            <person name="Wang J."/>
            <person name="Peng C."/>
            <person name="Meng J."/>
            <person name="Yang L."/>
            <person name="Liu J."/>
            <person name="Wen B."/>
            <person name="Zhang N."/>
            <person name="Huang Z."/>
            <person name="Zhu Q."/>
            <person name="Feng Y."/>
            <person name="Mount A."/>
            <person name="Hedgecock D."/>
            <person name="Xu Z."/>
            <person name="Liu Y."/>
            <person name="Domazet-Loso T."/>
            <person name="Du Y."/>
            <person name="Sun X."/>
            <person name="Zhang S."/>
            <person name="Liu B."/>
            <person name="Cheng P."/>
            <person name="Jiang X."/>
            <person name="Li J."/>
            <person name="Fan D."/>
            <person name="Wang W."/>
            <person name="Fu W."/>
            <person name="Wang T."/>
            <person name="Wang B."/>
            <person name="Zhang J."/>
            <person name="Peng Z."/>
            <person name="Li Y."/>
            <person name="Li N."/>
            <person name="Wang J."/>
            <person name="Chen M."/>
            <person name="He Y."/>
            <person name="Tan F."/>
            <person name="Song X."/>
            <person name="Zheng Q."/>
            <person name="Huang R."/>
            <person name="Yang H."/>
            <person name="Du X."/>
            <person name="Chen L."/>
            <person name="Yang M."/>
            <person name="Gaffney P.M."/>
            <person name="Wang S."/>
            <person name="Luo L."/>
            <person name="She Z."/>
            <person name="Ming Y."/>
            <person name="Huang W."/>
            <person name="Zhang S."/>
            <person name="Huang B."/>
            <person name="Zhang Y."/>
            <person name="Qu T."/>
            <person name="Ni P."/>
            <person name="Miao G."/>
            <person name="Wang J."/>
            <person name="Wang Q."/>
            <person name="Steinberg C.E."/>
            <person name="Wang H."/>
            <person name="Li N."/>
            <person name="Qian L."/>
            <person name="Zhang G."/>
            <person name="Li Y."/>
            <person name="Yang H."/>
            <person name="Liu X."/>
            <person name="Wang J."/>
            <person name="Yin Y."/>
            <person name="Wang J."/>
        </authorList>
    </citation>
    <scope>NUCLEOTIDE SEQUENCE [LARGE SCALE GENOMIC DNA]</scope>
    <source>
        <strain evidence="4">05x7-T-G4-1.051#20</strain>
    </source>
</reference>
<feature type="signal peptide" evidence="3">
    <location>
        <begin position="1"/>
        <end position="22"/>
    </location>
</feature>
<evidence type="ECO:0000256" key="1">
    <source>
        <dbReference type="ARBA" id="ARBA00022536"/>
    </source>
</evidence>
<dbReference type="SMART" id="SM00261">
    <property type="entry name" value="FU"/>
    <property type="match status" value="3"/>
</dbReference>
<protein>
    <submittedName>
        <fullName evidence="4">Multiple epidermal growth factor-like domains 6</fullName>
    </submittedName>
</protein>
<dbReference type="PANTHER" id="PTHR24043:SF8">
    <property type="entry name" value="EGF-LIKE DOMAIN-CONTAINING PROTEIN"/>
    <property type="match status" value="1"/>
</dbReference>
<accession>K1QS67</accession>
<sequence>MEDTVHLYKSALLVIGVHLCLGSVLVDPSLCGYNICCSNYIFDGNRCIECPAGTYGVNCSEACPEGYYGRLCKDICPLQCYETCDVISGECPECTPGKYGVNCSEGCPDGFFGQLCEKKCPSECNETCDKISGDCPECPPGYHSINCTEICPDGFYGLLCKEKCPPQCNETCNKTSGSCPDHLADQNPLQSNFYENNEASIQHSTSVQPPPSVHENNKPVPLEQVEYSKVKKRSSQIRKNVVSKEMTSHEDYSDESDDMFDSDEFEESNEICSKVQISDLPKTSQPEQRSMRRPNEAYGSIWL</sequence>
<dbReference type="PANTHER" id="PTHR24043">
    <property type="entry name" value="SCAVENGER RECEPTOR CLASS F"/>
    <property type="match status" value="1"/>
</dbReference>
<name>K1QS67_MAGGI</name>
<organism evidence="4">
    <name type="scientific">Magallana gigas</name>
    <name type="common">Pacific oyster</name>
    <name type="synonym">Crassostrea gigas</name>
    <dbReference type="NCBI Taxonomy" id="29159"/>
    <lineage>
        <taxon>Eukaryota</taxon>
        <taxon>Metazoa</taxon>
        <taxon>Spiralia</taxon>
        <taxon>Lophotrochozoa</taxon>
        <taxon>Mollusca</taxon>
        <taxon>Bivalvia</taxon>
        <taxon>Autobranchia</taxon>
        <taxon>Pteriomorphia</taxon>
        <taxon>Ostreida</taxon>
        <taxon>Ostreoidea</taxon>
        <taxon>Ostreidae</taxon>
        <taxon>Magallana</taxon>
    </lineage>
</organism>
<feature type="compositionally biased region" description="Acidic residues" evidence="2">
    <location>
        <begin position="252"/>
        <end position="269"/>
    </location>
</feature>
<dbReference type="EMBL" id="JH817680">
    <property type="protein sequence ID" value="EKC34014.1"/>
    <property type="molecule type" value="Genomic_DNA"/>
</dbReference>
<proteinExistence type="predicted"/>
<evidence type="ECO:0000256" key="2">
    <source>
        <dbReference type="SAM" id="MobiDB-lite"/>
    </source>
</evidence>
<dbReference type="InterPro" id="IPR042635">
    <property type="entry name" value="MEGF10/SREC1/2-like"/>
</dbReference>
<dbReference type="InParanoid" id="K1QS67"/>